<evidence type="ECO:0000256" key="1">
    <source>
        <dbReference type="SAM" id="MobiDB-lite"/>
    </source>
</evidence>
<feature type="transmembrane region" description="Helical" evidence="2">
    <location>
        <begin position="125"/>
        <end position="144"/>
    </location>
</feature>
<dbReference type="PANTHER" id="PTHR12242:SF1">
    <property type="entry name" value="MYND-TYPE DOMAIN-CONTAINING PROTEIN"/>
    <property type="match status" value="1"/>
</dbReference>
<dbReference type="EMBL" id="CAIIXF020000003">
    <property type="protein sequence ID" value="CAH1778975.1"/>
    <property type="molecule type" value="Genomic_DNA"/>
</dbReference>
<feature type="transmembrane region" description="Helical" evidence="2">
    <location>
        <begin position="41"/>
        <end position="65"/>
    </location>
</feature>
<organism evidence="3 4">
    <name type="scientific">Owenia fusiformis</name>
    <name type="common">Polychaete worm</name>
    <dbReference type="NCBI Taxonomy" id="6347"/>
    <lineage>
        <taxon>Eukaryota</taxon>
        <taxon>Metazoa</taxon>
        <taxon>Spiralia</taxon>
        <taxon>Lophotrochozoa</taxon>
        <taxon>Annelida</taxon>
        <taxon>Polychaeta</taxon>
        <taxon>Sedentaria</taxon>
        <taxon>Canalipalpata</taxon>
        <taxon>Sabellida</taxon>
        <taxon>Oweniida</taxon>
        <taxon>Oweniidae</taxon>
        <taxon>Owenia</taxon>
    </lineage>
</organism>
<proteinExistence type="predicted"/>
<dbReference type="PANTHER" id="PTHR12242">
    <property type="entry name" value="OS02G0130600 PROTEIN-RELATED"/>
    <property type="match status" value="1"/>
</dbReference>
<keyword evidence="2" id="KW-1133">Transmembrane helix</keyword>
<accession>A0A8S4NCH3</accession>
<feature type="compositionally biased region" description="Polar residues" evidence="1">
    <location>
        <begin position="286"/>
        <end position="298"/>
    </location>
</feature>
<protein>
    <recommendedName>
        <fullName evidence="5">Protein rolling stone</fullName>
    </recommendedName>
</protein>
<feature type="transmembrane region" description="Helical" evidence="2">
    <location>
        <begin position="186"/>
        <end position="207"/>
    </location>
</feature>
<dbReference type="Proteomes" id="UP000749559">
    <property type="component" value="Unassembled WGS sequence"/>
</dbReference>
<keyword evidence="2" id="KW-0472">Membrane</keyword>
<feature type="compositionally biased region" description="Basic and acidic residues" evidence="1">
    <location>
        <begin position="265"/>
        <end position="281"/>
    </location>
</feature>
<dbReference type="AlphaFoldDB" id="A0A8S4NCH3"/>
<evidence type="ECO:0000313" key="3">
    <source>
        <dbReference type="EMBL" id="CAH1778975.1"/>
    </source>
</evidence>
<comment type="caution">
    <text evidence="3">The sequence shown here is derived from an EMBL/GenBank/DDBJ whole genome shotgun (WGS) entry which is preliminary data.</text>
</comment>
<evidence type="ECO:0000313" key="4">
    <source>
        <dbReference type="Proteomes" id="UP000749559"/>
    </source>
</evidence>
<keyword evidence="2" id="KW-0812">Transmembrane</keyword>
<keyword evidence="4" id="KW-1185">Reference proteome</keyword>
<name>A0A8S4NCH3_OWEFU</name>
<feature type="transmembrane region" description="Helical" evidence="2">
    <location>
        <begin position="85"/>
        <end position="104"/>
    </location>
</feature>
<feature type="region of interest" description="Disordered" evidence="1">
    <location>
        <begin position="265"/>
        <end position="298"/>
    </location>
</feature>
<dbReference type="Pfam" id="PF21534">
    <property type="entry name" value="Rost"/>
    <property type="match status" value="1"/>
</dbReference>
<dbReference type="InterPro" id="IPR049352">
    <property type="entry name" value="Rost"/>
</dbReference>
<sequence>MMSCCCCLGPTCKEEFHWRTFGLAYNKPNHFHEAQWSWPKAFYVVHCLFWALWNTAFIIASGFWSTTWYTTEDNKIKWFVYLTNWAYFMITIHSIYKLCTVIHYSRTKSADGNSNMPVPLKIQWIISNISYTIALATTIAYWGVIYDGGVLHPISIMTHAINSVYVIADIIFGAQPIRVYHGIHPVLFGAIYAAFTVVYDVLGGTNAKDKPYVYSVLDWSASWSDSLIYYVIIGLVLIPISHLILYAIYRARLCVYLYITSDDEDSRKDNGLEKDGKEGMEIKNPVFTNDNGESYGTL</sequence>
<evidence type="ECO:0000256" key="2">
    <source>
        <dbReference type="SAM" id="Phobius"/>
    </source>
</evidence>
<reference evidence="3" key="1">
    <citation type="submission" date="2022-03" db="EMBL/GenBank/DDBJ databases">
        <authorList>
            <person name="Martin C."/>
        </authorList>
    </citation>
    <scope>NUCLEOTIDE SEQUENCE</scope>
</reference>
<evidence type="ECO:0008006" key="5">
    <source>
        <dbReference type="Google" id="ProtNLM"/>
    </source>
</evidence>
<feature type="transmembrane region" description="Helical" evidence="2">
    <location>
        <begin position="150"/>
        <end position="174"/>
    </location>
</feature>
<feature type="transmembrane region" description="Helical" evidence="2">
    <location>
        <begin position="227"/>
        <end position="249"/>
    </location>
</feature>
<gene>
    <name evidence="3" type="ORF">OFUS_LOCUS5828</name>
</gene>
<dbReference type="OrthoDB" id="419711at2759"/>
<dbReference type="GO" id="GO:0016020">
    <property type="term" value="C:membrane"/>
    <property type="evidence" value="ECO:0007669"/>
    <property type="project" value="TreeGrafter"/>
</dbReference>